<protein>
    <submittedName>
        <fullName evidence="2">Uncharacterized protein</fullName>
    </submittedName>
</protein>
<sequence length="272" mass="30486">MAKHQQAAAAELLTVALTSSGLESVLSQLTDRVNDLESVNKAQKHRLETLAHQTPEVDISDKHLCETSALQNLAGKSPEQQLVAMSDAIVSIGQSVNQFYKDVKYREAVQQATDAAQDELMQMELDRLNGEVDIKFTRKDAQDMRRMIAKEMRAMREEMAQEFAGKLGTVYDEVLGQLSRVTDHVRVIQETTGATNELLKYRIEEAFTDIQRASVDMDAKIRKITDMFGLSANPDDNGTPSFPEMLRNIGDLERLALGCRDDIDEQTVRALR</sequence>
<proteinExistence type="predicted"/>
<feature type="coiled-coil region" evidence="1">
    <location>
        <begin position="106"/>
        <end position="158"/>
    </location>
</feature>
<dbReference type="Proteomes" id="UP000002630">
    <property type="component" value="Unassembled WGS sequence"/>
</dbReference>
<gene>
    <name evidence="2" type="ORF">Esi_0527_0006</name>
</gene>
<dbReference type="InParanoid" id="D7G3T2"/>
<evidence type="ECO:0000313" key="2">
    <source>
        <dbReference type="EMBL" id="CBJ33609.1"/>
    </source>
</evidence>
<keyword evidence="3" id="KW-1185">Reference proteome</keyword>
<keyword evidence="1" id="KW-0175">Coiled coil</keyword>
<dbReference type="AlphaFoldDB" id="D7G3T2"/>
<accession>D7G3T2</accession>
<reference evidence="2 3" key="1">
    <citation type="journal article" date="2010" name="Nature">
        <title>The Ectocarpus genome and the independent evolution of multicellularity in brown algae.</title>
        <authorList>
            <person name="Cock J.M."/>
            <person name="Sterck L."/>
            <person name="Rouze P."/>
            <person name="Scornet D."/>
            <person name="Allen A.E."/>
            <person name="Amoutzias G."/>
            <person name="Anthouard V."/>
            <person name="Artiguenave F."/>
            <person name="Aury J.M."/>
            <person name="Badger J.H."/>
            <person name="Beszteri B."/>
            <person name="Billiau K."/>
            <person name="Bonnet E."/>
            <person name="Bothwell J.H."/>
            <person name="Bowler C."/>
            <person name="Boyen C."/>
            <person name="Brownlee C."/>
            <person name="Carrano C.J."/>
            <person name="Charrier B."/>
            <person name="Cho G.Y."/>
            <person name="Coelho S.M."/>
            <person name="Collen J."/>
            <person name="Corre E."/>
            <person name="Da Silva C."/>
            <person name="Delage L."/>
            <person name="Delaroque N."/>
            <person name="Dittami S.M."/>
            <person name="Doulbeau S."/>
            <person name="Elias M."/>
            <person name="Farnham G."/>
            <person name="Gachon C.M."/>
            <person name="Gschloessl B."/>
            <person name="Heesch S."/>
            <person name="Jabbari K."/>
            <person name="Jubin C."/>
            <person name="Kawai H."/>
            <person name="Kimura K."/>
            <person name="Kloareg B."/>
            <person name="Kupper F.C."/>
            <person name="Lang D."/>
            <person name="Le Bail A."/>
            <person name="Leblanc C."/>
            <person name="Lerouge P."/>
            <person name="Lohr M."/>
            <person name="Lopez P.J."/>
            <person name="Martens C."/>
            <person name="Maumus F."/>
            <person name="Michel G."/>
            <person name="Miranda-Saavedra D."/>
            <person name="Morales J."/>
            <person name="Moreau H."/>
            <person name="Motomura T."/>
            <person name="Nagasato C."/>
            <person name="Napoli C.A."/>
            <person name="Nelson D.R."/>
            <person name="Nyvall-Collen P."/>
            <person name="Peters A.F."/>
            <person name="Pommier C."/>
            <person name="Potin P."/>
            <person name="Poulain J."/>
            <person name="Quesneville H."/>
            <person name="Read B."/>
            <person name="Rensing S.A."/>
            <person name="Ritter A."/>
            <person name="Rousvoal S."/>
            <person name="Samanta M."/>
            <person name="Samson G."/>
            <person name="Schroeder D.C."/>
            <person name="Segurens B."/>
            <person name="Strittmatter M."/>
            <person name="Tonon T."/>
            <person name="Tregear J.W."/>
            <person name="Valentin K."/>
            <person name="von Dassow P."/>
            <person name="Yamagishi T."/>
            <person name="Van de Peer Y."/>
            <person name="Wincker P."/>
        </authorList>
    </citation>
    <scope>NUCLEOTIDE SEQUENCE [LARGE SCALE GENOMIC DNA]</scope>
    <source>
        <strain evidence="3">Ec32 / CCAP1310/4</strain>
    </source>
</reference>
<organism evidence="2 3">
    <name type="scientific">Ectocarpus siliculosus</name>
    <name type="common">Brown alga</name>
    <name type="synonym">Conferva siliculosa</name>
    <dbReference type="NCBI Taxonomy" id="2880"/>
    <lineage>
        <taxon>Eukaryota</taxon>
        <taxon>Sar</taxon>
        <taxon>Stramenopiles</taxon>
        <taxon>Ochrophyta</taxon>
        <taxon>PX clade</taxon>
        <taxon>Phaeophyceae</taxon>
        <taxon>Ectocarpales</taxon>
        <taxon>Ectocarpaceae</taxon>
        <taxon>Ectocarpus</taxon>
    </lineage>
</organism>
<dbReference type="EMBL" id="FN649760">
    <property type="protein sequence ID" value="CBJ33609.1"/>
    <property type="molecule type" value="Genomic_DNA"/>
</dbReference>
<evidence type="ECO:0000313" key="3">
    <source>
        <dbReference type="Proteomes" id="UP000002630"/>
    </source>
</evidence>
<name>D7G3T2_ECTSI</name>
<evidence type="ECO:0000256" key="1">
    <source>
        <dbReference type="SAM" id="Coils"/>
    </source>
</evidence>